<dbReference type="InterPro" id="IPR009057">
    <property type="entry name" value="Homeodomain-like_sf"/>
</dbReference>
<evidence type="ECO:0000259" key="2">
    <source>
        <dbReference type="PROSITE" id="PS50994"/>
    </source>
</evidence>
<evidence type="ECO:0000256" key="1">
    <source>
        <dbReference type="SAM" id="MobiDB-lite"/>
    </source>
</evidence>
<dbReference type="InterPro" id="IPR001584">
    <property type="entry name" value="Integrase_cat-core"/>
</dbReference>
<feature type="region of interest" description="Disordered" evidence="1">
    <location>
        <begin position="286"/>
        <end position="307"/>
    </location>
</feature>
<dbReference type="PANTHER" id="PTHR47515:SF2">
    <property type="entry name" value="INTEGRASE CORE DOMAIN PROTEIN"/>
    <property type="match status" value="1"/>
</dbReference>
<dbReference type="Gene3D" id="3.30.420.10">
    <property type="entry name" value="Ribonuclease H-like superfamily/Ribonuclease H"/>
    <property type="match status" value="1"/>
</dbReference>
<dbReference type="PANTHER" id="PTHR47515">
    <property type="entry name" value="LOW CALCIUM RESPONSE LOCUS PROTEIN T"/>
    <property type="match status" value="1"/>
</dbReference>
<dbReference type="PROSITE" id="PS50994">
    <property type="entry name" value="INTEGRASE"/>
    <property type="match status" value="1"/>
</dbReference>
<dbReference type="eggNOG" id="COG2801">
    <property type="taxonomic scope" value="Bacteria"/>
</dbReference>
<dbReference type="SUPFAM" id="SSF46689">
    <property type="entry name" value="Homeodomain-like"/>
    <property type="match status" value="1"/>
</dbReference>
<evidence type="ECO:0000313" key="4">
    <source>
        <dbReference type="Proteomes" id="UP000002383"/>
    </source>
</evidence>
<dbReference type="HOGENOM" id="CLU_027402_15_3_6"/>
<sequence>MPWRDLRPMDEKILFIGDHLRGLYSHSELCEHYGISRKTGYKWLGRYRAQQLEGLQERSRRPLCSPEATPYTVRKAIIELRLRGRDAPGAKKLQALLAERFPSEKVPSKSTIYNILKAEGLTEPRRRRRRVSPYPQPFGPVHEPNELWSADYKGQFRLGNGQWCYPLTVMDHHSRYLLGCRGEQATDTASARRYFRHLFQEHGLPKRIRTDNGVPFASTCAAGLSRLSIWWIRLGIVPERIEAGKPQQNGRHERMHRTLKRAATRPASASLRGQQRRFDQFQDQYNQQRPHEALGQEVPASHYRDSPRAYPERLPDLLYPGHIQVKVVSHSGVIYVHGGQIYLSHLLESERVGLEEIDDGVWEVHFGPVRLGAVDLRNKQGGKTPYWTLRL</sequence>
<dbReference type="Pfam" id="PF13565">
    <property type="entry name" value="HTH_32"/>
    <property type="match status" value="1"/>
</dbReference>
<dbReference type="InterPro" id="IPR036397">
    <property type="entry name" value="RNaseH_sf"/>
</dbReference>
<gene>
    <name evidence="3" type="ordered locus">Tgr7_0735</name>
</gene>
<dbReference type="KEGG" id="tgr:Tgr7_0735"/>
<dbReference type="OrthoDB" id="9814512at2"/>
<dbReference type="Pfam" id="PF13683">
    <property type="entry name" value="rve_3"/>
    <property type="match status" value="1"/>
</dbReference>
<organism evidence="3 4">
    <name type="scientific">Thioalkalivibrio sulfidiphilus (strain HL-EbGR7)</name>
    <dbReference type="NCBI Taxonomy" id="396588"/>
    <lineage>
        <taxon>Bacteria</taxon>
        <taxon>Pseudomonadati</taxon>
        <taxon>Pseudomonadota</taxon>
        <taxon>Gammaproteobacteria</taxon>
        <taxon>Chromatiales</taxon>
        <taxon>Ectothiorhodospiraceae</taxon>
        <taxon>Thioalkalivibrio</taxon>
    </lineage>
</organism>
<dbReference type="RefSeq" id="WP_012637315.1">
    <property type="nucleotide sequence ID" value="NC_011901.1"/>
</dbReference>
<dbReference type="EMBL" id="CP001339">
    <property type="protein sequence ID" value="ACL71827.1"/>
    <property type="molecule type" value="Genomic_DNA"/>
</dbReference>
<name>B8GMJ5_THISH</name>
<proteinExistence type="predicted"/>
<dbReference type="Proteomes" id="UP000002383">
    <property type="component" value="Chromosome"/>
</dbReference>
<dbReference type="GO" id="GO:0003676">
    <property type="term" value="F:nucleic acid binding"/>
    <property type="evidence" value="ECO:0007669"/>
    <property type="project" value="InterPro"/>
</dbReference>
<protein>
    <submittedName>
        <fullName evidence="3">Integrase catalytic subunit</fullName>
    </submittedName>
</protein>
<evidence type="ECO:0000313" key="3">
    <source>
        <dbReference type="EMBL" id="ACL71827.1"/>
    </source>
</evidence>
<accession>B8GMJ5</accession>
<keyword evidence="4" id="KW-1185">Reference proteome</keyword>
<dbReference type="GO" id="GO:0015074">
    <property type="term" value="P:DNA integration"/>
    <property type="evidence" value="ECO:0007669"/>
    <property type="project" value="InterPro"/>
</dbReference>
<reference evidence="3 4" key="1">
    <citation type="journal article" date="2011" name="Stand. Genomic Sci.">
        <title>Complete genome sequence of 'Thioalkalivibrio sulfidophilus' HL-EbGr7.</title>
        <authorList>
            <person name="Muyzer G."/>
            <person name="Sorokin D.Y."/>
            <person name="Mavromatis K."/>
            <person name="Lapidus A."/>
            <person name="Clum A."/>
            <person name="Ivanova N."/>
            <person name="Pati A."/>
            <person name="d'Haeseleer P."/>
            <person name="Woyke T."/>
            <person name="Kyrpides N.C."/>
        </authorList>
    </citation>
    <scope>NUCLEOTIDE SEQUENCE [LARGE SCALE GENOMIC DNA]</scope>
    <source>
        <strain evidence="3 4">HL-EbGR7</strain>
    </source>
</reference>
<dbReference type="InterPro" id="IPR012337">
    <property type="entry name" value="RNaseH-like_sf"/>
</dbReference>
<dbReference type="AlphaFoldDB" id="B8GMJ5"/>
<feature type="domain" description="Integrase catalytic" evidence="2">
    <location>
        <begin position="140"/>
        <end position="307"/>
    </location>
</feature>
<dbReference type="SUPFAM" id="SSF53098">
    <property type="entry name" value="Ribonuclease H-like"/>
    <property type="match status" value="1"/>
</dbReference>